<sequence length="213" mass="23267">MTDQGLPDRTELDGLLTPPPEDVRDRILEFPHRFGAAPRRHRWSTDPDGTPTDVELVVQGFLPVTGPDRHTALPWVHHVWRRCAEVAGMDQALAALPAAPPAALEDLPAGSRPAAACAGPGPGVRQALLYREHDLLCLSVVLAPDPPTGWEASERLWERLVDGAPVAAPTIGEARLFLATGEWPPTPRAAVTRSGFRVWEEPLPRRRRRRGAA</sequence>
<keyword evidence="4" id="KW-1185">Reference proteome</keyword>
<feature type="region of interest" description="Disordered" evidence="1">
    <location>
        <begin position="1"/>
        <end position="23"/>
    </location>
</feature>
<accession>A0ABV5CVJ6</accession>
<comment type="caution">
    <text evidence="3">The sequence shown here is derived from an EMBL/GenBank/DDBJ whole genome shotgun (WGS) entry which is preliminary data.</text>
</comment>
<proteinExistence type="predicted"/>
<evidence type="ECO:0000256" key="1">
    <source>
        <dbReference type="SAM" id="MobiDB-lite"/>
    </source>
</evidence>
<evidence type="ECO:0000313" key="3">
    <source>
        <dbReference type="EMBL" id="MFB6394803.1"/>
    </source>
</evidence>
<dbReference type="EMBL" id="JBCGDC010000044">
    <property type="protein sequence ID" value="MFB6394803.1"/>
    <property type="molecule type" value="Genomic_DNA"/>
</dbReference>
<dbReference type="NCBIfam" id="NF038357">
    <property type="entry name" value="BN6_48550_fam"/>
    <property type="match status" value="1"/>
</dbReference>
<dbReference type="InterPro" id="IPR046922">
    <property type="entry name" value="CATRA-N"/>
</dbReference>
<name>A0ABV5CVJ6_9ACTN</name>
<evidence type="ECO:0000259" key="2">
    <source>
        <dbReference type="Pfam" id="PF20269"/>
    </source>
</evidence>
<protein>
    <submittedName>
        <fullName evidence="3">CATRA conflict system CASPASE/TPR repeat-associated protein</fullName>
    </submittedName>
</protein>
<dbReference type="RefSeq" id="WP_375734837.1">
    <property type="nucleotide sequence ID" value="NZ_JBCGDC010000044.1"/>
</dbReference>
<gene>
    <name evidence="3" type="ORF">AAFH96_17060</name>
</gene>
<dbReference type="Pfam" id="PF20269">
    <property type="entry name" value="CATRA-N"/>
    <property type="match status" value="1"/>
</dbReference>
<dbReference type="Proteomes" id="UP001582793">
    <property type="component" value="Unassembled WGS sequence"/>
</dbReference>
<evidence type="ECO:0000313" key="4">
    <source>
        <dbReference type="Proteomes" id="UP001582793"/>
    </source>
</evidence>
<organism evidence="3 4">
    <name type="scientific">Polymorphospora lycopeni</name>
    <dbReference type="NCBI Taxonomy" id="3140240"/>
    <lineage>
        <taxon>Bacteria</taxon>
        <taxon>Bacillati</taxon>
        <taxon>Actinomycetota</taxon>
        <taxon>Actinomycetes</taxon>
        <taxon>Micromonosporales</taxon>
        <taxon>Micromonosporaceae</taxon>
        <taxon>Polymorphospora</taxon>
    </lineage>
</organism>
<reference evidence="3 4" key="1">
    <citation type="submission" date="2024-04" db="EMBL/GenBank/DDBJ databases">
        <title>Polymorphospora sp. isolated from Baiyangdian Lake in Xiong'an New Area.</title>
        <authorList>
            <person name="Zhang X."/>
            <person name="Liu J."/>
        </authorList>
    </citation>
    <scope>NUCLEOTIDE SEQUENCE [LARGE SCALE GENOMIC DNA]</scope>
    <source>
        <strain evidence="3 4">2-325</strain>
    </source>
</reference>
<feature type="domain" description="CASPASE and TPR Repeat-Associated N-terminal" evidence="2">
    <location>
        <begin position="55"/>
        <end position="191"/>
    </location>
</feature>
<feature type="compositionally biased region" description="Basic and acidic residues" evidence="1">
    <location>
        <begin position="1"/>
        <end position="12"/>
    </location>
</feature>